<dbReference type="AlphaFoldDB" id="A0A9Q1QK74"/>
<dbReference type="EMBL" id="JAKOGI010000125">
    <property type="protein sequence ID" value="KAJ8443190.1"/>
    <property type="molecule type" value="Genomic_DNA"/>
</dbReference>
<accession>A0A9Q1QK74</accession>
<dbReference type="GO" id="GO:0006508">
    <property type="term" value="P:proteolysis"/>
    <property type="evidence" value="ECO:0007669"/>
    <property type="project" value="UniProtKB-KW"/>
</dbReference>
<evidence type="ECO:0000256" key="5">
    <source>
        <dbReference type="ARBA" id="ARBA00022825"/>
    </source>
</evidence>
<dbReference type="InterPro" id="IPR045051">
    <property type="entry name" value="SBT"/>
</dbReference>
<organism evidence="7 8">
    <name type="scientific">Carnegiea gigantea</name>
    <dbReference type="NCBI Taxonomy" id="171969"/>
    <lineage>
        <taxon>Eukaryota</taxon>
        <taxon>Viridiplantae</taxon>
        <taxon>Streptophyta</taxon>
        <taxon>Embryophyta</taxon>
        <taxon>Tracheophyta</taxon>
        <taxon>Spermatophyta</taxon>
        <taxon>Magnoliopsida</taxon>
        <taxon>eudicotyledons</taxon>
        <taxon>Gunneridae</taxon>
        <taxon>Pentapetalae</taxon>
        <taxon>Caryophyllales</taxon>
        <taxon>Cactineae</taxon>
        <taxon>Cactaceae</taxon>
        <taxon>Cactoideae</taxon>
        <taxon>Echinocereeae</taxon>
        <taxon>Carnegiea</taxon>
    </lineage>
</organism>
<evidence type="ECO:0000313" key="7">
    <source>
        <dbReference type="EMBL" id="KAJ8443190.1"/>
    </source>
</evidence>
<gene>
    <name evidence="7" type="ORF">Cgig2_005741</name>
</gene>
<keyword evidence="4" id="KW-0378">Hydrolase</keyword>
<keyword evidence="5" id="KW-0720">Serine protease</keyword>
<dbReference type="PANTHER" id="PTHR10795">
    <property type="entry name" value="PROPROTEIN CONVERTASE SUBTILISIN/KEXIN"/>
    <property type="match status" value="1"/>
</dbReference>
<comment type="similarity">
    <text evidence="1">Belongs to the peptidase S8 family.</text>
</comment>
<protein>
    <recommendedName>
        <fullName evidence="6">Peptidase S8/S53 domain-containing protein</fullName>
    </recommendedName>
</protein>
<name>A0A9Q1QK74_9CARY</name>
<evidence type="ECO:0000259" key="6">
    <source>
        <dbReference type="Pfam" id="PF00082"/>
    </source>
</evidence>
<reference evidence="7" key="1">
    <citation type="submission" date="2022-04" db="EMBL/GenBank/DDBJ databases">
        <title>Carnegiea gigantea Genome sequencing and assembly v2.</title>
        <authorList>
            <person name="Copetti D."/>
            <person name="Sanderson M.J."/>
            <person name="Burquez A."/>
            <person name="Wojciechowski M.F."/>
        </authorList>
    </citation>
    <scope>NUCLEOTIDE SEQUENCE</scope>
    <source>
        <strain evidence="7">SGP5-SGP5p</strain>
        <tissue evidence="7">Aerial part</tissue>
    </source>
</reference>
<dbReference type="PROSITE" id="PS00138">
    <property type="entry name" value="SUBTILASE_SER"/>
    <property type="match status" value="1"/>
</dbReference>
<dbReference type="Pfam" id="PF00082">
    <property type="entry name" value="Peptidase_S8"/>
    <property type="match status" value="1"/>
</dbReference>
<sequence>MRLAIYKVCWAKLGCVYFDIVDGVDKEVKDGVDILSIFLGRPPRKYANDLVAIDRVVSHYKEMFLCVSFRWTSLCTGKLVGNQHYLPIGDVGNARYISNFSNSNLVKGKIWCPEGLIVEKNAGTGVVIAKEKYRGESLTSEPYLFSGIAITYYACEVCISRDPYWHTGANSDRPSITAPGVDTFATWLTEVSPSRVLEDPRKFGFNIISGTSMARPHVSGVVALIKGAHSDWPLAMIISALMTTTYNHCHDDKTPLLDQAV</sequence>
<dbReference type="InterPro" id="IPR036852">
    <property type="entry name" value="Peptidase_S8/S53_dom_sf"/>
</dbReference>
<dbReference type="SUPFAM" id="SSF52743">
    <property type="entry name" value="Subtilisin-like"/>
    <property type="match status" value="1"/>
</dbReference>
<evidence type="ECO:0000313" key="8">
    <source>
        <dbReference type="Proteomes" id="UP001153076"/>
    </source>
</evidence>
<dbReference type="OrthoDB" id="4803627at2759"/>
<evidence type="ECO:0000256" key="1">
    <source>
        <dbReference type="ARBA" id="ARBA00011073"/>
    </source>
</evidence>
<evidence type="ECO:0000256" key="2">
    <source>
        <dbReference type="ARBA" id="ARBA00022670"/>
    </source>
</evidence>
<dbReference type="Gene3D" id="3.40.50.200">
    <property type="entry name" value="Peptidase S8/S53 domain"/>
    <property type="match status" value="1"/>
</dbReference>
<dbReference type="InterPro" id="IPR000209">
    <property type="entry name" value="Peptidase_S8/S53_dom"/>
</dbReference>
<dbReference type="InterPro" id="IPR023828">
    <property type="entry name" value="Peptidase_S8_Ser-AS"/>
</dbReference>
<proteinExistence type="inferred from homology"/>
<evidence type="ECO:0000256" key="3">
    <source>
        <dbReference type="ARBA" id="ARBA00022729"/>
    </source>
</evidence>
<evidence type="ECO:0000256" key="4">
    <source>
        <dbReference type="ARBA" id="ARBA00022801"/>
    </source>
</evidence>
<keyword evidence="3" id="KW-0732">Signal</keyword>
<dbReference type="Proteomes" id="UP001153076">
    <property type="component" value="Unassembled WGS sequence"/>
</dbReference>
<dbReference type="GO" id="GO:0004252">
    <property type="term" value="F:serine-type endopeptidase activity"/>
    <property type="evidence" value="ECO:0007669"/>
    <property type="project" value="InterPro"/>
</dbReference>
<feature type="domain" description="Peptidase S8/S53" evidence="6">
    <location>
        <begin position="169"/>
        <end position="245"/>
    </location>
</feature>
<comment type="caution">
    <text evidence="7">The sequence shown here is derived from an EMBL/GenBank/DDBJ whole genome shotgun (WGS) entry which is preliminary data.</text>
</comment>
<keyword evidence="2" id="KW-0645">Protease</keyword>
<keyword evidence="8" id="KW-1185">Reference proteome</keyword>